<feature type="binding site" evidence="18">
    <location>
        <begin position="78"/>
        <end position="79"/>
    </location>
    <ligand>
        <name>UDP-N-acetyl-alpha-D-glucosamine</name>
        <dbReference type="ChEBI" id="CHEBI:57705"/>
    </ligand>
</feature>
<dbReference type="GO" id="GO:0000287">
    <property type="term" value="F:magnesium ion binding"/>
    <property type="evidence" value="ECO:0007669"/>
    <property type="project" value="UniProtKB-UniRule"/>
</dbReference>
<feature type="binding site" evidence="18">
    <location>
        <position position="366"/>
    </location>
    <ligand>
        <name>UDP-N-acetyl-alpha-D-glucosamine</name>
        <dbReference type="ChEBI" id="CHEBI:57705"/>
    </ligand>
</feature>
<feature type="binding site" evidence="18">
    <location>
        <position position="351"/>
    </location>
    <ligand>
        <name>UDP-N-acetyl-alpha-D-glucosamine</name>
        <dbReference type="ChEBI" id="CHEBI:57705"/>
    </ligand>
</feature>
<feature type="binding site" evidence="18">
    <location>
        <position position="377"/>
    </location>
    <ligand>
        <name>UDP-N-acetyl-alpha-D-glucosamine</name>
        <dbReference type="ChEBI" id="CHEBI:57705"/>
    </ligand>
</feature>
<feature type="binding site" evidence="18">
    <location>
        <position position="155"/>
    </location>
    <ligand>
        <name>UDP-N-acetyl-alpha-D-glucosamine</name>
        <dbReference type="ChEBI" id="CHEBI:57705"/>
    </ligand>
</feature>
<feature type="binding site" evidence="18">
    <location>
        <position position="103"/>
    </location>
    <ligand>
        <name>Mg(2+)</name>
        <dbReference type="ChEBI" id="CHEBI:18420"/>
    </ligand>
</feature>
<dbReference type="NCBIfam" id="NF010934">
    <property type="entry name" value="PRK14354.1"/>
    <property type="match status" value="1"/>
</dbReference>
<name>A0AAU8IGZ1_9BACL</name>
<gene>
    <name evidence="18 21" type="primary">glmU</name>
    <name evidence="21" type="ORF">ABNN70_03565</name>
</gene>
<dbReference type="EC" id="2.7.7.23" evidence="18"/>
<keyword evidence="4 18" id="KW-0963">Cytoplasm</keyword>
<dbReference type="GO" id="GO:0008360">
    <property type="term" value="P:regulation of cell shape"/>
    <property type="evidence" value="ECO:0007669"/>
    <property type="project" value="UniProtKB-KW"/>
</dbReference>
<feature type="binding site" evidence="18">
    <location>
        <position position="23"/>
    </location>
    <ligand>
        <name>UDP-N-acetyl-alpha-D-glucosamine</name>
        <dbReference type="ChEBI" id="CHEBI:57705"/>
    </ligand>
</feature>
<evidence type="ECO:0000259" key="20">
    <source>
        <dbReference type="Pfam" id="PF25087"/>
    </source>
</evidence>
<dbReference type="InterPro" id="IPR011004">
    <property type="entry name" value="Trimer_LpxA-like_sf"/>
</dbReference>
<sequence>MSNRFTVILAAGQGTRMKSKLDKVLHPVCGKPMIRHVIDQAQSANFSKIFVVVGHGAEEVEKCVGSDAECVLQKEQLGTAHAVLQVSEKLRGLDGTTVVLYGDTPLLTHSTIEKLVKEQERGHAAAAVLTANLENPAGYGRILRDSTGRFVGIVEDKDATERQKQIKEINTGIYSFNNRLLFELLDKVDNHNVQKEYYLPDVITLMTARSEKVLAVRTENFEETVGVNNRVQLAEAERYMRKRINRRHMMAGVTLIDPDSTYLSADCSIGRDTVVYPGTLISGKTEIGEDCVIGPQTRIHNCRIGSDTRIDQSVLEDSFVGNHVQIGPFSHIRPLSKLHDQVKVGNFVEVKKSEIGERSKASHLTYLGDAVLGKDVNMGCGTITVNYDGKNKYTTQIGDGAFIGCNANLVAPVTIGNGAFVAAGSTITDSVNDDALAIARSRQTNKEKYALKLNYRLND</sequence>
<keyword evidence="7 18" id="KW-0479">Metal-binding</keyword>
<comment type="subunit">
    <text evidence="18">Homotrimer.</text>
</comment>
<feature type="active site" description="Proton acceptor" evidence="18">
    <location>
        <position position="363"/>
    </location>
</feature>
<organism evidence="21">
    <name type="scientific">Sporolactobacillus sp. Y61</name>
    <dbReference type="NCBI Taxonomy" id="3160863"/>
    <lineage>
        <taxon>Bacteria</taxon>
        <taxon>Bacillati</taxon>
        <taxon>Bacillota</taxon>
        <taxon>Bacilli</taxon>
        <taxon>Bacillales</taxon>
        <taxon>Sporolactobacillaceae</taxon>
        <taxon>Sporolactobacillus</taxon>
    </lineage>
</organism>
<dbReference type="AlphaFoldDB" id="A0AAU8IGZ1"/>
<dbReference type="CDD" id="cd02540">
    <property type="entry name" value="GT2_GlmU_N_bac"/>
    <property type="match status" value="1"/>
</dbReference>
<dbReference type="Gene3D" id="2.160.10.10">
    <property type="entry name" value="Hexapeptide repeat proteins"/>
    <property type="match status" value="1"/>
</dbReference>
<feature type="binding site" evidence="18">
    <location>
        <begin position="9"/>
        <end position="12"/>
    </location>
    <ligand>
        <name>UDP-N-acetyl-alpha-D-glucosamine</name>
        <dbReference type="ChEBI" id="CHEBI:57705"/>
    </ligand>
</feature>
<dbReference type="Pfam" id="PF12804">
    <property type="entry name" value="NTP_transf_3"/>
    <property type="match status" value="1"/>
</dbReference>
<evidence type="ECO:0000256" key="12">
    <source>
        <dbReference type="ARBA" id="ARBA00023268"/>
    </source>
</evidence>
<evidence type="ECO:0000256" key="16">
    <source>
        <dbReference type="ARBA" id="ARBA00048493"/>
    </source>
</evidence>
<keyword evidence="6 18" id="KW-0548">Nucleotidyltransferase</keyword>
<keyword evidence="14 18" id="KW-0961">Cell wall biogenesis/degradation</keyword>
<dbReference type="InterPro" id="IPR029044">
    <property type="entry name" value="Nucleotide-diphossugar_trans"/>
</dbReference>
<dbReference type="GO" id="GO:0009245">
    <property type="term" value="P:lipid A biosynthetic process"/>
    <property type="evidence" value="ECO:0007669"/>
    <property type="project" value="UniProtKB-UniRule"/>
</dbReference>
<keyword evidence="8 18" id="KW-0677">Repeat</keyword>
<feature type="binding site" evidence="18">
    <location>
        <position position="423"/>
    </location>
    <ligand>
        <name>acetyl-CoA</name>
        <dbReference type="ChEBI" id="CHEBI:57288"/>
    </ligand>
</feature>
<feature type="binding site" evidence="18">
    <location>
        <begin position="386"/>
        <end position="387"/>
    </location>
    <ligand>
        <name>acetyl-CoA</name>
        <dbReference type="ChEBI" id="CHEBI:57288"/>
    </ligand>
</feature>
<dbReference type="InterPro" id="IPR050065">
    <property type="entry name" value="GlmU-like"/>
</dbReference>
<comment type="caution">
    <text evidence="18">Lacks conserved residue(s) required for the propagation of feature annotation.</text>
</comment>
<feature type="binding site" evidence="18">
    <location>
        <begin position="101"/>
        <end position="103"/>
    </location>
    <ligand>
        <name>UDP-N-acetyl-alpha-D-glucosamine</name>
        <dbReference type="ChEBI" id="CHEBI:57705"/>
    </ligand>
</feature>
<dbReference type="HAMAP" id="MF_01631">
    <property type="entry name" value="GlmU"/>
    <property type="match status" value="1"/>
</dbReference>
<comment type="catalytic activity">
    <reaction evidence="15 18">
        <text>alpha-D-glucosamine 1-phosphate + acetyl-CoA = N-acetyl-alpha-D-glucosamine 1-phosphate + CoA + H(+)</text>
        <dbReference type="Rhea" id="RHEA:13725"/>
        <dbReference type="ChEBI" id="CHEBI:15378"/>
        <dbReference type="ChEBI" id="CHEBI:57287"/>
        <dbReference type="ChEBI" id="CHEBI:57288"/>
        <dbReference type="ChEBI" id="CHEBI:57776"/>
        <dbReference type="ChEBI" id="CHEBI:58516"/>
        <dbReference type="EC" id="2.3.1.157"/>
    </reaction>
</comment>
<feature type="binding site" evidence="18">
    <location>
        <position position="73"/>
    </location>
    <ligand>
        <name>UDP-N-acetyl-alpha-D-glucosamine</name>
        <dbReference type="ChEBI" id="CHEBI:57705"/>
    </ligand>
</feature>
<dbReference type="GO" id="GO:0019134">
    <property type="term" value="F:glucosamine-1-phosphate N-acetyltransferase activity"/>
    <property type="evidence" value="ECO:0007669"/>
    <property type="project" value="UniProtKB-UniRule"/>
</dbReference>
<dbReference type="InterPro" id="IPR018357">
    <property type="entry name" value="Hexapep_transf_CS"/>
</dbReference>
<reference evidence="21" key="1">
    <citation type="submission" date="2024-06" db="EMBL/GenBank/DDBJ databases">
        <authorList>
            <person name="Fan A."/>
            <person name="Zhang F.Y."/>
            <person name="Zhang L."/>
        </authorList>
    </citation>
    <scope>NUCLEOTIDE SEQUENCE</scope>
    <source>
        <strain evidence="21">Y61</strain>
    </source>
</reference>
<evidence type="ECO:0000256" key="11">
    <source>
        <dbReference type="ARBA" id="ARBA00022984"/>
    </source>
</evidence>
<dbReference type="SUPFAM" id="SSF51161">
    <property type="entry name" value="Trimeric LpxA-like enzymes"/>
    <property type="match status" value="1"/>
</dbReference>
<comment type="function">
    <text evidence="17 18">Catalyzes the last two sequential reactions in the de novo biosynthetic pathway for UDP-N-acetylglucosamine (UDP-GlcNAc). The C-terminal domain catalyzes the transfer of acetyl group from acetyl coenzyme A to glucosamine-1-phosphate (GlcN-1-P) to produce N-acetylglucosamine-1-phosphate (GlcNAc-1-P), which is converted into UDP-GlcNAc by the transfer of uridine 5-monophosphate (from uridine 5-triphosphate), a reaction catalyzed by the N-terminal domain.</text>
</comment>
<evidence type="ECO:0000259" key="19">
    <source>
        <dbReference type="Pfam" id="PF12804"/>
    </source>
</evidence>
<dbReference type="CDD" id="cd03353">
    <property type="entry name" value="LbH_GlmU_C"/>
    <property type="match status" value="1"/>
</dbReference>
<dbReference type="NCBIfam" id="TIGR01173">
    <property type="entry name" value="glmU"/>
    <property type="match status" value="1"/>
</dbReference>
<keyword evidence="11 18" id="KW-0573">Peptidoglycan synthesis</keyword>
<evidence type="ECO:0000256" key="10">
    <source>
        <dbReference type="ARBA" id="ARBA00022960"/>
    </source>
</evidence>
<evidence type="ECO:0000313" key="21">
    <source>
        <dbReference type="EMBL" id="XCJ17591.1"/>
    </source>
</evidence>
<dbReference type="InterPro" id="IPR056729">
    <property type="entry name" value="GMPPB_C"/>
</dbReference>
<keyword evidence="13 18" id="KW-0012">Acyltransferase</keyword>
<feature type="binding site" evidence="18">
    <location>
        <position position="228"/>
    </location>
    <ligand>
        <name>Mg(2+)</name>
        <dbReference type="ChEBI" id="CHEBI:18420"/>
    </ligand>
</feature>
<evidence type="ECO:0000256" key="5">
    <source>
        <dbReference type="ARBA" id="ARBA00022679"/>
    </source>
</evidence>
<dbReference type="GO" id="GO:0071555">
    <property type="term" value="P:cell wall organization"/>
    <property type="evidence" value="ECO:0007669"/>
    <property type="project" value="UniProtKB-KW"/>
</dbReference>
<dbReference type="Pfam" id="PF25087">
    <property type="entry name" value="GMPPB_C"/>
    <property type="match status" value="1"/>
</dbReference>
<evidence type="ECO:0000256" key="2">
    <source>
        <dbReference type="ARBA" id="ARBA00007707"/>
    </source>
</evidence>
<dbReference type="GO" id="GO:0006048">
    <property type="term" value="P:UDP-N-acetylglucosamine biosynthetic process"/>
    <property type="evidence" value="ECO:0007669"/>
    <property type="project" value="InterPro"/>
</dbReference>
<feature type="region of interest" description="Pyrophosphorylase" evidence="18">
    <location>
        <begin position="1"/>
        <end position="230"/>
    </location>
</feature>
<dbReference type="GO" id="GO:0003977">
    <property type="term" value="F:UDP-N-acetylglucosamine diphosphorylase activity"/>
    <property type="evidence" value="ECO:0007669"/>
    <property type="project" value="UniProtKB-UniRule"/>
</dbReference>
<feature type="domain" description="Mannose-1-phosphate guanyltransferase C-terminal" evidence="20">
    <location>
        <begin position="266"/>
        <end position="355"/>
    </location>
</feature>
<evidence type="ECO:0000256" key="8">
    <source>
        <dbReference type="ARBA" id="ARBA00022737"/>
    </source>
</evidence>
<comment type="pathway">
    <text evidence="18">Nucleotide-sugar biosynthesis; UDP-N-acetyl-alpha-D-glucosamine biosynthesis; UDP-N-acetyl-alpha-D-glucosamine from N-acetyl-alpha-D-glucosamine 1-phosphate: step 1/1.</text>
</comment>
<evidence type="ECO:0000256" key="4">
    <source>
        <dbReference type="ARBA" id="ARBA00022490"/>
    </source>
</evidence>
<feature type="region of interest" description="Linker" evidence="18">
    <location>
        <begin position="231"/>
        <end position="251"/>
    </location>
</feature>
<dbReference type="PANTHER" id="PTHR43584">
    <property type="entry name" value="NUCLEOTIDYL TRANSFERASE"/>
    <property type="match status" value="1"/>
</dbReference>
<comment type="cofactor">
    <cofactor evidence="18">
        <name>Mg(2+)</name>
        <dbReference type="ChEBI" id="CHEBI:18420"/>
    </cofactor>
    <text evidence="18">Binds 1 Mg(2+) ion per subunit.</text>
</comment>
<feature type="binding site" evidence="18">
    <location>
        <position position="333"/>
    </location>
    <ligand>
        <name>UDP-N-acetyl-alpha-D-glucosamine</name>
        <dbReference type="ChEBI" id="CHEBI:57705"/>
    </ligand>
</feature>
<dbReference type="Pfam" id="PF00132">
    <property type="entry name" value="Hexapep"/>
    <property type="match status" value="1"/>
</dbReference>
<evidence type="ECO:0000256" key="6">
    <source>
        <dbReference type="ARBA" id="ARBA00022695"/>
    </source>
</evidence>
<dbReference type="InterPro" id="IPR038009">
    <property type="entry name" value="GlmU_C_LbH"/>
</dbReference>
<dbReference type="RefSeq" id="WP_129929983.1">
    <property type="nucleotide sequence ID" value="NZ_CP159510.1"/>
</dbReference>
<keyword evidence="5 18" id="KW-0808">Transferase</keyword>
<dbReference type="GO" id="GO:0005737">
    <property type="term" value="C:cytoplasm"/>
    <property type="evidence" value="ECO:0007669"/>
    <property type="project" value="UniProtKB-SubCell"/>
</dbReference>
<evidence type="ECO:0000256" key="15">
    <source>
        <dbReference type="ARBA" id="ARBA00048247"/>
    </source>
</evidence>
<comment type="similarity">
    <text evidence="3 18">In the N-terminal section; belongs to the N-acetylglucosamine-1-phosphate uridyltransferase family.</text>
</comment>
<keyword evidence="9 18" id="KW-0460">Magnesium</keyword>
<dbReference type="InterPro" id="IPR005882">
    <property type="entry name" value="Bifunctional_GlmU"/>
</dbReference>
<accession>A0AAU8IGZ1</accession>
<evidence type="ECO:0000256" key="7">
    <source>
        <dbReference type="ARBA" id="ARBA00022723"/>
    </source>
</evidence>
<dbReference type="Gene3D" id="3.90.550.10">
    <property type="entry name" value="Spore Coat Polysaccharide Biosynthesis Protein SpsA, Chain A"/>
    <property type="match status" value="1"/>
</dbReference>
<comment type="pathway">
    <text evidence="18">Bacterial outer membrane biogenesis; LPS lipid A biosynthesis.</text>
</comment>
<evidence type="ECO:0000256" key="3">
    <source>
        <dbReference type="ARBA" id="ARBA00007947"/>
    </source>
</evidence>
<comment type="similarity">
    <text evidence="2 18">In the C-terminal section; belongs to the transferase hexapeptide repeat family.</text>
</comment>
<evidence type="ECO:0000256" key="9">
    <source>
        <dbReference type="ARBA" id="ARBA00022842"/>
    </source>
</evidence>
<evidence type="ECO:0000256" key="1">
    <source>
        <dbReference type="ARBA" id="ARBA00004496"/>
    </source>
</evidence>
<dbReference type="EMBL" id="CP159510">
    <property type="protein sequence ID" value="XCJ17591.1"/>
    <property type="molecule type" value="Genomic_DNA"/>
</dbReference>
<feature type="binding site" evidence="18">
    <location>
        <position position="228"/>
    </location>
    <ligand>
        <name>UDP-N-acetyl-alpha-D-glucosamine</name>
        <dbReference type="ChEBI" id="CHEBI:57705"/>
    </ligand>
</feature>
<evidence type="ECO:0000256" key="14">
    <source>
        <dbReference type="ARBA" id="ARBA00023316"/>
    </source>
</evidence>
<proteinExistence type="inferred from homology"/>
<evidence type="ECO:0000256" key="17">
    <source>
        <dbReference type="ARBA" id="ARBA00049628"/>
    </source>
</evidence>
<evidence type="ECO:0000256" key="18">
    <source>
        <dbReference type="HAMAP-Rule" id="MF_01631"/>
    </source>
</evidence>
<feature type="binding site" evidence="18">
    <location>
        <position position="440"/>
    </location>
    <ligand>
        <name>acetyl-CoA</name>
        <dbReference type="ChEBI" id="CHEBI:57288"/>
    </ligand>
</feature>
<dbReference type="InterPro" id="IPR001451">
    <property type="entry name" value="Hexapep"/>
</dbReference>
<feature type="region of interest" description="N-acetyltransferase" evidence="18">
    <location>
        <begin position="252"/>
        <end position="459"/>
    </location>
</feature>
<feature type="domain" description="MobA-like NTP transferase" evidence="19">
    <location>
        <begin position="7"/>
        <end position="150"/>
    </location>
</feature>
<comment type="pathway">
    <text evidence="18">Nucleotide-sugar biosynthesis; UDP-N-acetyl-alpha-D-glucosamine biosynthesis; N-acetyl-alpha-D-glucosamine 1-phosphate from alpha-D-glucosamine 6-phosphate (route II): step 2/2.</text>
</comment>
<keyword evidence="10 18" id="KW-0133">Cell shape</keyword>
<comment type="catalytic activity">
    <reaction evidence="16 18">
        <text>N-acetyl-alpha-D-glucosamine 1-phosphate + UTP + H(+) = UDP-N-acetyl-alpha-D-glucosamine + diphosphate</text>
        <dbReference type="Rhea" id="RHEA:13509"/>
        <dbReference type="ChEBI" id="CHEBI:15378"/>
        <dbReference type="ChEBI" id="CHEBI:33019"/>
        <dbReference type="ChEBI" id="CHEBI:46398"/>
        <dbReference type="ChEBI" id="CHEBI:57705"/>
        <dbReference type="ChEBI" id="CHEBI:57776"/>
        <dbReference type="EC" id="2.7.7.23"/>
    </reaction>
</comment>
<evidence type="ECO:0000256" key="13">
    <source>
        <dbReference type="ARBA" id="ARBA00023315"/>
    </source>
</evidence>
<dbReference type="PROSITE" id="PS00101">
    <property type="entry name" value="HEXAPEP_TRANSFERASES"/>
    <property type="match status" value="1"/>
</dbReference>
<dbReference type="InterPro" id="IPR025877">
    <property type="entry name" value="MobA-like_NTP_Trfase"/>
</dbReference>
<feature type="binding site" evidence="18">
    <location>
        <position position="140"/>
    </location>
    <ligand>
        <name>UDP-N-acetyl-alpha-D-glucosamine</name>
        <dbReference type="ChEBI" id="CHEBI:57705"/>
    </ligand>
</feature>
<dbReference type="PANTHER" id="PTHR43584:SF3">
    <property type="entry name" value="BIFUNCTIONAL PROTEIN GLMU"/>
    <property type="match status" value="1"/>
</dbReference>
<dbReference type="GO" id="GO:0009252">
    <property type="term" value="P:peptidoglycan biosynthetic process"/>
    <property type="evidence" value="ECO:0007669"/>
    <property type="project" value="UniProtKB-UniRule"/>
</dbReference>
<keyword evidence="12 18" id="KW-0511">Multifunctional enzyme</keyword>
<dbReference type="EC" id="2.3.1.157" evidence="18"/>
<dbReference type="GO" id="GO:0000902">
    <property type="term" value="P:cell morphogenesis"/>
    <property type="evidence" value="ECO:0007669"/>
    <property type="project" value="UniProtKB-UniRule"/>
</dbReference>
<dbReference type="SUPFAM" id="SSF53448">
    <property type="entry name" value="Nucleotide-diphospho-sugar transferases"/>
    <property type="match status" value="1"/>
</dbReference>
<feature type="binding site" evidence="18">
    <location>
        <position position="170"/>
    </location>
    <ligand>
        <name>UDP-N-acetyl-alpha-D-glucosamine</name>
        <dbReference type="ChEBI" id="CHEBI:57705"/>
    </ligand>
</feature>
<comment type="subcellular location">
    <subcellularLocation>
        <location evidence="1 18">Cytoplasm</location>
    </subcellularLocation>
</comment>
<protein>
    <recommendedName>
        <fullName evidence="18">Bifunctional protein GlmU</fullName>
    </recommendedName>
    <domain>
        <recommendedName>
            <fullName evidence="18">UDP-N-acetylglucosamine pyrophosphorylase</fullName>
            <ecNumber evidence="18">2.7.7.23</ecNumber>
        </recommendedName>
        <alternativeName>
            <fullName evidence="18">N-acetylglucosamine-1-phosphate uridyltransferase</fullName>
        </alternativeName>
    </domain>
    <domain>
        <recommendedName>
            <fullName evidence="18">Glucosamine-1-phosphate N-acetyltransferase</fullName>
            <ecNumber evidence="18">2.3.1.157</ecNumber>
        </recommendedName>
    </domain>
</protein>
<dbReference type="GO" id="GO:0016020">
    <property type="term" value="C:membrane"/>
    <property type="evidence" value="ECO:0007669"/>
    <property type="project" value="GOC"/>
</dbReference>